<dbReference type="EC" id="2.1.1.137" evidence="4"/>
<dbReference type="Gene3D" id="3.40.5.100">
    <property type="match status" value="1"/>
</dbReference>
<sequence length="336" mass="35914">KTPACCAVAPPPPGVRELLKKVPDEVAEKFYGCGSPTPNGIQGLRQAVLDLGCGSGRDCYVCAGLVGEAGSVTGVDMTPSMLEVARKHADEFCTKTLGYSRTNMRFVEGQIEKLGEAGIQAGSVDLIISNCVVNLSPDKPAVLREAYRALAEGGEVYFSDVYCNRRLPEEIRTHPVLLGECLGGAMYERDFARICREAGFLAPQRLTARPFQAGLRAAVSDPELREMLGGAGFSSVTYRLFKLPEGLLEEGREDYGQAARYLGALPGHKLSYALDGEQELEAGKWHAVCGNTAAILQHGWLSRHFQVIGDSTNHFGPFLPLGGTQLAGPASAADAP</sequence>
<dbReference type="PANTHER" id="PTHR43675:SF8">
    <property type="entry name" value="ARSENITE METHYLTRANSFERASE"/>
    <property type="match status" value="1"/>
</dbReference>
<keyword evidence="1" id="KW-0808">Transferase</keyword>
<evidence type="ECO:0000256" key="5">
    <source>
        <dbReference type="ARBA" id="ARBA00034545"/>
    </source>
</evidence>
<name>E1ZF55_CHLVA</name>
<comment type="catalytic activity">
    <reaction evidence="6">
        <text>arsenic triglutathione + [thioredoxin]-dithiol + S-adenosyl-L-methionine + 2 H2O = methylarsonous acid + [thioredoxin]-disulfide + 3 glutathione + S-adenosyl-L-homocysteine + H(+)</text>
        <dbReference type="Rhea" id="RHEA:69460"/>
        <dbReference type="Rhea" id="RHEA-COMP:10698"/>
        <dbReference type="Rhea" id="RHEA-COMP:10700"/>
        <dbReference type="ChEBI" id="CHEBI:15377"/>
        <dbReference type="ChEBI" id="CHEBI:15378"/>
        <dbReference type="ChEBI" id="CHEBI:17826"/>
        <dbReference type="ChEBI" id="CHEBI:29950"/>
        <dbReference type="ChEBI" id="CHEBI:50058"/>
        <dbReference type="ChEBI" id="CHEBI:57856"/>
        <dbReference type="ChEBI" id="CHEBI:57925"/>
        <dbReference type="ChEBI" id="CHEBI:59789"/>
        <dbReference type="ChEBI" id="CHEBI:183640"/>
        <dbReference type="EC" id="2.1.1.137"/>
    </reaction>
</comment>
<gene>
    <name evidence="10" type="ORF">CHLNCDRAFT_9950</name>
</gene>
<dbReference type="OrthoDB" id="8300214at2759"/>
<evidence type="ECO:0000256" key="7">
    <source>
        <dbReference type="ARBA" id="ARBA00047943"/>
    </source>
</evidence>
<dbReference type="InParanoid" id="E1ZF55"/>
<evidence type="ECO:0000313" key="11">
    <source>
        <dbReference type="Proteomes" id="UP000008141"/>
    </source>
</evidence>
<evidence type="ECO:0000256" key="6">
    <source>
        <dbReference type="ARBA" id="ARBA00047941"/>
    </source>
</evidence>
<dbReference type="CDD" id="cd02440">
    <property type="entry name" value="AdoMet_MTases"/>
    <property type="match status" value="1"/>
</dbReference>
<dbReference type="EMBL" id="GL433844">
    <property type="protein sequence ID" value="EFN55610.1"/>
    <property type="molecule type" value="Genomic_DNA"/>
</dbReference>
<evidence type="ECO:0000256" key="4">
    <source>
        <dbReference type="ARBA" id="ARBA00034521"/>
    </source>
</evidence>
<dbReference type="Gene3D" id="3.40.50.150">
    <property type="entry name" value="Vaccinia Virus protein VP39"/>
    <property type="match status" value="1"/>
</dbReference>
<dbReference type="InterPro" id="IPR029063">
    <property type="entry name" value="SAM-dependent_MTases_sf"/>
</dbReference>
<reference evidence="10 11" key="1">
    <citation type="journal article" date="2010" name="Plant Cell">
        <title>The Chlorella variabilis NC64A genome reveals adaptation to photosymbiosis, coevolution with viruses, and cryptic sex.</title>
        <authorList>
            <person name="Blanc G."/>
            <person name="Duncan G."/>
            <person name="Agarkova I."/>
            <person name="Borodovsky M."/>
            <person name="Gurnon J."/>
            <person name="Kuo A."/>
            <person name="Lindquist E."/>
            <person name="Lucas S."/>
            <person name="Pangilinan J."/>
            <person name="Polle J."/>
            <person name="Salamov A."/>
            <person name="Terry A."/>
            <person name="Yamada T."/>
            <person name="Dunigan D.D."/>
            <person name="Grigoriev I.V."/>
            <person name="Claverie J.M."/>
            <person name="Van Etten J.L."/>
        </authorList>
    </citation>
    <scope>NUCLEOTIDE SEQUENCE [LARGE SCALE GENOMIC DNA]</scope>
    <source>
        <strain evidence="10 11">NC64A</strain>
    </source>
</reference>
<feature type="domain" description="Methyltransferase" evidence="9">
    <location>
        <begin position="47"/>
        <end position="199"/>
    </location>
</feature>
<proteinExistence type="inferred from homology"/>
<dbReference type="Pfam" id="PF13847">
    <property type="entry name" value="Methyltransf_31"/>
    <property type="match status" value="1"/>
</dbReference>
<accession>E1ZF55</accession>
<dbReference type="GeneID" id="17354900"/>
<dbReference type="RefSeq" id="XP_005847712.1">
    <property type="nucleotide sequence ID" value="XM_005847650.1"/>
</dbReference>
<organism evidence="11">
    <name type="scientific">Chlorella variabilis</name>
    <name type="common">Green alga</name>
    <dbReference type="NCBI Taxonomy" id="554065"/>
    <lineage>
        <taxon>Eukaryota</taxon>
        <taxon>Viridiplantae</taxon>
        <taxon>Chlorophyta</taxon>
        <taxon>core chlorophytes</taxon>
        <taxon>Trebouxiophyceae</taxon>
        <taxon>Chlorellales</taxon>
        <taxon>Chlorellaceae</taxon>
        <taxon>Chlorella clade</taxon>
        <taxon>Chlorella</taxon>
    </lineage>
</organism>
<dbReference type="InterPro" id="IPR025714">
    <property type="entry name" value="Methyltranfer_dom"/>
</dbReference>
<dbReference type="SUPFAM" id="SSF53335">
    <property type="entry name" value="S-adenosyl-L-methionine-dependent methyltransferases"/>
    <property type="match status" value="1"/>
</dbReference>
<dbReference type="InterPro" id="IPR026669">
    <property type="entry name" value="Arsenite_MeTrfase-like"/>
</dbReference>
<evidence type="ECO:0000256" key="1">
    <source>
        <dbReference type="ARBA" id="ARBA00022679"/>
    </source>
</evidence>
<comment type="catalytic activity">
    <reaction evidence="7">
        <text>arsenic triglutathione + 2 [thioredoxin]-dithiol + 2 S-adenosyl-L-methionine + H2O = dimethylarsinous acid + 2 [thioredoxin]-disulfide + 3 glutathione + 2 S-adenosyl-L-homocysteine + 2 H(+)</text>
        <dbReference type="Rhea" id="RHEA:69464"/>
        <dbReference type="Rhea" id="RHEA-COMP:10698"/>
        <dbReference type="Rhea" id="RHEA-COMP:10700"/>
        <dbReference type="ChEBI" id="CHEBI:15377"/>
        <dbReference type="ChEBI" id="CHEBI:15378"/>
        <dbReference type="ChEBI" id="CHEBI:23808"/>
        <dbReference type="ChEBI" id="CHEBI:29950"/>
        <dbReference type="ChEBI" id="CHEBI:50058"/>
        <dbReference type="ChEBI" id="CHEBI:57856"/>
        <dbReference type="ChEBI" id="CHEBI:57925"/>
        <dbReference type="ChEBI" id="CHEBI:59789"/>
        <dbReference type="ChEBI" id="CHEBI:183640"/>
        <dbReference type="EC" id="2.1.1.137"/>
    </reaction>
</comment>
<comment type="catalytic activity">
    <reaction evidence="8">
        <text>arsenic triglutathione + 3 [thioredoxin]-dithiol + 3 S-adenosyl-L-methionine = trimethylarsine + 3 [thioredoxin]-disulfide + 3 glutathione + 3 S-adenosyl-L-homocysteine + 3 H(+)</text>
        <dbReference type="Rhea" id="RHEA:69432"/>
        <dbReference type="Rhea" id="RHEA-COMP:10698"/>
        <dbReference type="Rhea" id="RHEA-COMP:10700"/>
        <dbReference type="ChEBI" id="CHEBI:15378"/>
        <dbReference type="ChEBI" id="CHEBI:27130"/>
        <dbReference type="ChEBI" id="CHEBI:29950"/>
        <dbReference type="ChEBI" id="CHEBI:50058"/>
        <dbReference type="ChEBI" id="CHEBI:57856"/>
        <dbReference type="ChEBI" id="CHEBI:57925"/>
        <dbReference type="ChEBI" id="CHEBI:59789"/>
        <dbReference type="ChEBI" id="CHEBI:183640"/>
        <dbReference type="EC" id="2.1.1.137"/>
    </reaction>
</comment>
<protein>
    <recommendedName>
        <fullName evidence="5">Arsenite methyltransferase</fullName>
        <ecNumber evidence="4">2.1.1.137</ecNumber>
    </recommendedName>
</protein>
<evidence type="ECO:0000313" key="10">
    <source>
        <dbReference type="EMBL" id="EFN55610.1"/>
    </source>
</evidence>
<dbReference type="eggNOG" id="ENOG502QQD6">
    <property type="taxonomic scope" value="Eukaryota"/>
</dbReference>
<feature type="non-terminal residue" evidence="10">
    <location>
        <position position="336"/>
    </location>
</feature>
<evidence type="ECO:0000259" key="9">
    <source>
        <dbReference type="Pfam" id="PF13847"/>
    </source>
</evidence>
<dbReference type="Proteomes" id="UP000008141">
    <property type="component" value="Unassembled WGS sequence"/>
</dbReference>
<comment type="similarity">
    <text evidence="3">Belongs to the methyltransferase superfamily. Arsenite methyltransferase family.</text>
</comment>
<dbReference type="PANTHER" id="PTHR43675">
    <property type="entry name" value="ARSENITE METHYLTRANSFERASE"/>
    <property type="match status" value="1"/>
</dbReference>
<dbReference type="STRING" id="554065.E1ZF55"/>
<feature type="non-terminal residue" evidence="10">
    <location>
        <position position="1"/>
    </location>
</feature>
<keyword evidence="2" id="KW-0949">S-adenosyl-L-methionine</keyword>
<dbReference type="AlphaFoldDB" id="E1ZF55"/>
<evidence type="ECO:0000256" key="2">
    <source>
        <dbReference type="ARBA" id="ARBA00022691"/>
    </source>
</evidence>
<dbReference type="GO" id="GO:0030791">
    <property type="term" value="F:arsenite methyltransferase activity"/>
    <property type="evidence" value="ECO:0007669"/>
    <property type="project" value="UniProtKB-EC"/>
</dbReference>
<keyword evidence="11" id="KW-1185">Reference proteome</keyword>
<dbReference type="KEGG" id="cvr:CHLNCDRAFT_9950"/>
<evidence type="ECO:0000256" key="3">
    <source>
        <dbReference type="ARBA" id="ARBA00034487"/>
    </source>
</evidence>
<evidence type="ECO:0000256" key="8">
    <source>
        <dbReference type="ARBA" id="ARBA00048428"/>
    </source>
</evidence>